<protein>
    <submittedName>
        <fullName evidence="3">Helix-turn-helix transcriptional regulator</fullName>
    </submittedName>
</protein>
<sequence>MNTLGIRLKELRKKHGLTQKALADILLIDNSSISKYENDKAIPENELLQRIADFFSVSVDYLLGRSDISSPKKSTLDDLDLNPKDKKDIEKIFNSTLESLENQEGLMLSGNPINDEDWELLKSAIQNGIEYAKKMNKIKYTPKKYKK</sequence>
<dbReference type="InterPro" id="IPR001387">
    <property type="entry name" value="Cro/C1-type_HTH"/>
</dbReference>
<dbReference type="InterPro" id="IPR010982">
    <property type="entry name" value="Lambda_DNA-bd_dom_sf"/>
</dbReference>
<dbReference type="Proteomes" id="UP001501047">
    <property type="component" value="Unassembled WGS sequence"/>
</dbReference>
<dbReference type="PANTHER" id="PTHR46558">
    <property type="entry name" value="TRACRIPTIONAL REGULATORY PROTEIN-RELATED-RELATED"/>
    <property type="match status" value="1"/>
</dbReference>
<evidence type="ECO:0000259" key="2">
    <source>
        <dbReference type="PROSITE" id="PS50943"/>
    </source>
</evidence>
<evidence type="ECO:0000256" key="1">
    <source>
        <dbReference type="ARBA" id="ARBA00023125"/>
    </source>
</evidence>
<proteinExistence type="predicted"/>
<dbReference type="PANTHER" id="PTHR46558:SF11">
    <property type="entry name" value="HTH-TYPE TRANSCRIPTIONAL REGULATOR XRE"/>
    <property type="match status" value="1"/>
</dbReference>
<dbReference type="SMART" id="SM00530">
    <property type="entry name" value="HTH_XRE"/>
    <property type="match status" value="1"/>
</dbReference>
<dbReference type="Pfam" id="PF01381">
    <property type="entry name" value="HTH_3"/>
    <property type="match status" value="1"/>
</dbReference>
<comment type="caution">
    <text evidence="3">The sequence shown here is derived from an EMBL/GenBank/DDBJ whole genome shotgun (WGS) entry which is preliminary data.</text>
</comment>
<dbReference type="PROSITE" id="PS50943">
    <property type="entry name" value="HTH_CROC1"/>
    <property type="match status" value="1"/>
</dbReference>
<evidence type="ECO:0000313" key="4">
    <source>
        <dbReference type="Proteomes" id="UP001501047"/>
    </source>
</evidence>
<dbReference type="RefSeq" id="WP_343823472.1">
    <property type="nucleotide sequence ID" value="NZ_BAAACI010000001.1"/>
</dbReference>
<dbReference type="Gene3D" id="1.10.260.40">
    <property type="entry name" value="lambda repressor-like DNA-binding domains"/>
    <property type="match status" value="1"/>
</dbReference>
<gene>
    <name evidence="3" type="ORF">GCM10008908_05910</name>
</gene>
<dbReference type="SUPFAM" id="SSF47413">
    <property type="entry name" value="lambda repressor-like DNA-binding domains"/>
    <property type="match status" value="1"/>
</dbReference>
<name>A0ABN1KHP7_CLOSU</name>
<keyword evidence="4" id="KW-1185">Reference proteome</keyword>
<accession>A0ABN1KHP7</accession>
<evidence type="ECO:0000313" key="3">
    <source>
        <dbReference type="EMBL" id="GAA0767160.1"/>
    </source>
</evidence>
<reference evidence="3 4" key="1">
    <citation type="journal article" date="2019" name="Int. J. Syst. Evol. Microbiol.">
        <title>The Global Catalogue of Microorganisms (GCM) 10K type strain sequencing project: providing services to taxonomists for standard genome sequencing and annotation.</title>
        <authorList>
            <consortium name="The Broad Institute Genomics Platform"/>
            <consortium name="The Broad Institute Genome Sequencing Center for Infectious Disease"/>
            <person name="Wu L."/>
            <person name="Ma J."/>
        </authorList>
    </citation>
    <scope>NUCLEOTIDE SEQUENCE [LARGE SCALE GENOMIC DNA]</scope>
    <source>
        <strain evidence="3 4">JCM 1417</strain>
    </source>
</reference>
<organism evidence="3 4">
    <name type="scientific">Clostridium subterminale</name>
    <dbReference type="NCBI Taxonomy" id="1550"/>
    <lineage>
        <taxon>Bacteria</taxon>
        <taxon>Bacillati</taxon>
        <taxon>Bacillota</taxon>
        <taxon>Clostridia</taxon>
        <taxon>Eubacteriales</taxon>
        <taxon>Clostridiaceae</taxon>
        <taxon>Clostridium</taxon>
    </lineage>
</organism>
<dbReference type="EMBL" id="BAAACI010000001">
    <property type="protein sequence ID" value="GAA0767160.1"/>
    <property type="molecule type" value="Genomic_DNA"/>
</dbReference>
<keyword evidence="1" id="KW-0238">DNA-binding</keyword>
<feature type="domain" description="HTH cro/C1-type" evidence="2">
    <location>
        <begin position="8"/>
        <end position="62"/>
    </location>
</feature>
<dbReference type="CDD" id="cd00093">
    <property type="entry name" value="HTH_XRE"/>
    <property type="match status" value="1"/>
</dbReference>